<evidence type="ECO:0000256" key="4">
    <source>
        <dbReference type="ARBA" id="ARBA00023163"/>
    </source>
</evidence>
<feature type="region of interest" description="Disordered" evidence="6">
    <location>
        <begin position="341"/>
        <end position="366"/>
    </location>
</feature>
<evidence type="ECO:0000256" key="2">
    <source>
        <dbReference type="ARBA" id="ARBA00010289"/>
    </source>
</evidence>
<keyword evidence="3" id="KW-0805">Transcription regulation</keyword>
<feature type="domain" description="Mediator complex subunit Med12" evidence="7">
    <location>
        <begin position="55"/>
        <end position="111"/>
    </location>
</feature>
<dbReference type="PANTHER" id="PTHR46567">
    <property type="entry name" value="MEDIATOR OF RNA POLYMERASE II TRANSCRIPTION SUBUNIT 12"/>
    <property type="match status" value="1"/>
</dbReference>
<keyword evidence="5" id="KW-0539">Nucleus</keyword>
<protein>
    <recommendedName>
        <fullName evidence="7">Mediator complex subunit Med12 domain-containing protein</fullName>
    </recommendedName>
</protein>
<comment type="similarity">
    <text evidence="2">Belongs to the Mediator complex subunit 12 family.</text>
</comment>
<reference evidence="8 9" key="1">
    <citation type="journal article" date="2024" name="Nat. Commun.">
        <title>Phylogenomics reveals the evolutionary origins of lichenization in chlorophyte algae.</title>
        <authorList>
            <person name="Puginier C."/>
            <person name="Libourel C."/>
            <person name="Otte J."/>
            <person name="Skaloud P."/>
            <person name="Haon M."/>
            <person name="Grisel S."/>
            <person name="Petersen M."/>
            <person name="Berrin J.G."/>
            <person name="Delaux P.M."/>
            <person name="Dal Grande F."/>
            <person name="Keller J."/>
        </authorList>
    </citation>
    <scope>NUCLEOTIDE SEQUENCE [LARGE SCALE GENOMIC DNA]</scope>
    <source>
        <strain evidence="8 9">SAG 2036</strain>
    </source>
</reference>
<dbReference type="GO" id="GO:0003712">
    <property type="term" value="F:transcription coregulator activity"/>
    <property type="evidence" value="ECO:0007669"/>
    <property type="project" value="InterPro"/>
</dbReference>
<dbReference type="PANTHER" id="PTHR46567:SF1">
    <property type="entry name" value="MEDIATOR OF RNA POLYMERASE II TRANSCRIPTION SUBUNIT 12"/>
    <property type="match status" value="1"/>
</dbReference>
<keyword evidence="4" id="KW-0804">Transcription</keyword>
<proteinExistence type="inferred from homology"/>
<evidence type="ECO:0000313" key="9">
    <source>
        <dbReference type="Proteomes" id="UP001465755"/>
    </source>
</evidence>
<comment type="caution">
    <text evidence="8">The sequence shown here is derived from an EMBL/GenBank/DDBJ whole genome shotgun (WGS) entry which is preliminary data.</text>
</comment>
<dbReference type="SMART" id="SM01281">
    <property type="entry name" value="Med12"/>
    <property type="match status" value="1"/>
</dbReference>
<comment type="subcellular location">
    <subcellularLocation>
        <location evidence="1">Nucleus</location>
    </subcellularLocation>
</comment>
<dbReference type="Pfam" id="PF09497">
    <property type="entry name" value="Med12"/>
    <property type="match status" value="1"/>
</dbReference>
<accession>A0AAW1NRT1</accession>
<dbReference type="GO" id="GO:0006357">
    <property type="term" value="P:regulation of transcription by RNA polymerase II"/>
    <property type="evidence" value="ECO:0007669"/>
    <property type="project" value="InterPro"/>
</dbReference>
<evidence type="ECO:0000259" key="7">
    <source>
        <dbReference type="SMART" id="SM01281"/>
    </source>
</evidence>
<name>A0AAW1NRT1_9CHLO</name>
<dbReference type="AlphaFoldDB" id="A0AAW1NRT1"/>
<evidence type="ECO:0000256" key="6">
    <source>
        <dbReference type="SAM" id="MobiDB-lite"/>
    </source>
</evidence>
<evidence type="ECO:0000256" key="3">
    <source>
        <dbReference type="ARBA" id="ARBA00023015"/>
    </source>
</evidence>
<gene>
    <name evidence="8" type="ORF">WJX73_005838</name>
</gene>
<sequence length="1132" mass="119172">MSAKDEFSVTKLQQGFKESWTELNISESDELDLCKFRQLHPGGSRDHLLQLQQGSSKAGLQTPQAFMQELAGCKPLQLLASSVPAGMQGQHLIESLISHRVPVERAAWLVQSVYVRAGLLPDAVGWTSAYVAAIKKQLTDLHLPEQAGLVPAEAVQGSSFMSMCTALLLASREDWLYLLQLGIATHRLAVIQPADLCRELCSLIEPDGRPEKGLLLPLLQMCIQAPGLPHMRALGLARAIMSALNALHPTGDDSSPSSRVRNGYCMLDMHEAGAMQALDKGMASGAVEQTLTAFKAAVGSCNGRNALSEHVRLICTWGCTAPVAQTSQALGQASAAPLPQTSDGLLPLATGLHDSSGGGPADADSRGWAAVLQGQPAPPQALQPGSSSSPEGARRLLRLKAVQKLAKGVLHIETPASRPEDGAVVQLLGHAMRLRPWERCCFAKWLVAQSAKRDMPIASVETSSLHGASDLLCTQTIRIVMLLEATGAVDAAVQHLLNVLSEILSTAARSNLKGSSQAHLTPAQALAPEGPATALAGSLRFCVHMLHCHGDLPDVQTCSDMTIAKAMDAQGDTPFYPHMLQTCILAACAWHATKGHALAVSQSRVLLAQAITCGLVALPHAASCLLGTGASSWAAALFGSACCPLTSPPGHSLSIEAMSTLRLLQLQSGLPLLWKAAGPHLQAAATAQGFSSARDTAASLVQHCPLRLGLLQDAEGLYGLLKVTALPTNASGIQTAQLPAWSMLDQQILHLSLRQGSAPAQASAAAARAFDEAKQGVSRISEAEKSFTSLVLLAAAQQPSKAADVSRLTWSLGKGVGEYLLQQLGWALQDVSTLSGQPPLAQVLHQRCRGRPRDSINGSESKQDDAAPLLSIERALADIALTSLHYCPPSRHREVAYQLILQLQRMADALAAFRPQHQGVSGTGEAGSEQQPAASAFGGGLARRQLQDDACAALPCSAQAAQTAIWLRLAILSPLLPVIFTDQVTPAQGRSLRVQMARALLSLAIHPWGHRSGLREAEVFPESQQLHDMLNAARHLSAPAKHRLEAALSPDGEPSTRLPFGLSHTLVATPAQASQTPALPTALQLGLSPGGLDAAPGASASAGKGSTSRHIQAAPWLAGAVRWARNETAVPV</sequence>
<evidence type="ECO:0000313" key="8">
    <source>
        <dbReference type="EMBL" id="KAK9792246.1"/>
    </source>
</evidence>
<dbReference type="Proteomes" id="UP001465755">
    <property type="component" value="Unassembled WGS sequence"/>
</dbReference>
<dbReference type="GO" id="GO:0016592">
    <property type="term" value="C:mediator complex"/>
    <property type="evidence" value="ECO:0007669"/>
    <property type="project" value="InterPro"/>
</dbReference>
<evidence type="ECO:0000256" key="5">
    <source>
        <dbReference type="ARBA" id="ARBA00023242"/>
    </source>
</evidence>
<organism evidence="8 9">
    <name type="scientific">Symbiochloris irregularis</name>
    <dbReference type="NCBI Taxonomy" id="706552"/>
    <lineage>
        <taxon>Eukaryota</taxon>
        <taxon>Viridiplantae</taxon>
        <taxon>Chlorophyta</taxon>
        <taxon>core chlorophytes</taxon>
        <taxon>Trebouxiophyceae</taxon>
        <taxon>Trebouxiales</taxon>
        <taxon>Trebouxiaceae</taxon>
        <taxon>Symbiochloris</taxon>
    </lineage>
</organism>
<evidence type="ECO:0000256" key="1">
    <source>
        <dbReference type="ARBA" id="ARBA00004123"/>
    </source>
</evidence>
<feature type="region of interest" description="Disordered" evidence="6">
    <location>
        <begin position="918"/>
        <end position="939"/>
    </location>
</feature>
<keyword evidence="9" id="KW-1185">Reference proteome</keyword>
<dbReference type="EMBL" id="JALJOQ010000166">
    <property type="protein sequence ID" value="KAK9792246.1"/>
    <property type="molecule type" value="Genomic_DNA"/>
</dbReference>
<dbReference type="InterPro" id="IPR019035">
    <property type="entry name" value="Mediator_Med12"/>
</dbReference>